<dbReference type="GO" id="GO:0008168">
    <property type="term" value="F:methyltransferase activity"/>
    <property type="evidence" value="ECO:0007669"/>
    <property type="project" value="UniProtKB-KW"/>
</dbReference>
<dbReference type="OrthoDB" id="5418352at2"/>
<dbReference type="InterPro" id="IPR038601">
    <property type="entry name" value="MttB-like_sf"/>
</dbReference>
<comment type="similarity">
    <text evidence="1">Belongs to the trimethylamine methyltransferase family.</text>
</comment>
<evidence type="ECO:0000256" key="2">
    <source>
        <dbReference type="ARBA" id="ARBA00022603"/>
    </source>
</evidence>
<reference evidence="4 5" key="1">
    <citation type="submission" date="2016-09" db="EMBL/GenBank/DDBJ databases">
        <title>Genomic analysis reveals versatility of anaerobic energy metabolism of Geosporobacter ferrireducens IRF9 of phylum Firmicutes.</title>
        <authorList>
            <person name="Kim S.-J."/>
        </authorList>
    </citation>
    <scope>NUCLEOTIDE SEQUENCE [LARGE SCALE GENOMIC DNA]</scope>
    <source>
        <strain evidence="4 5">IRF9</strain>
    </source>
</reference>
<evidence type="ECO:0000256" key="1">
    <source>
        <dbReference type="ARBA" id="ARBA00007137"/>
    </source>
</evidence>
<dbReference type="STRING" id="1424294.Gferi_04535"/>
<evidence type="ECO:0000313" key="4">
    <source>
        <dbReference type="EMBL" id="AOT68886.1"/>
    </source>
</evidence>
<evidence type="ECO:0000256" key="3">
    <source>
        <dbReference type="ARBA" id="ARBA00022679"/>
    </source>
</evidence>
<dbReference type="EMBL" id="CP017269">
    <property type="protein sequence ID" value="AOT68886.1"/>
    <property type="molecule type" value="Genomic_DNA"/>
</dbReference>
<proteinExistence type="inferred from homology"/>
<gene>
    <name evidence="4" type="ORF">Gferi_04535</name>
</gene>
<accession>A0A1D8GDB4</accession>
<keyword evidence="2" id="KW-0489">Methyltransferase</keyword>
<protein>
    <recommendedName>
        <fullName evidence="6">Trimethylamine methyltransferase</fullName>
    </recommendedName>
</protein>
<keyword evidence="3" id="KW-0808">Transferase</keyword>
<dbReference type="GO" id="GO:0032259">
    <property type="term" value="P:methylation"/>
    <property type="evidence" value="ECO:0007669"/>
    <property type="project" value="UniProtKB-KW"/>
</dbReference>
<name>A0A1D8GDB4_9FIRM</name>
<dbReference type="InterPro" id="IPR010426">
    <property type="entry name" value="MTTB_MeTrfase"/>
</dbReference>
<sequence>MVVNEKIEVLHRASIDILSQIGIEFQHEETKKILLDAGIEVKNNRAYFTEEQINEYMSKAPKEFIVYARDEAFNMRLNTEELNFTPGYGCPKIMEVDGKIRNALFDDYLKFAELVHVSPAFKINGGILVQPNDIDAKLSAAAMVYTTMKRSSKCIMGVSGNQESTEHIMHLASILFGGREELKKKPRIITLISTLSPLKIDRNALETLYVCTQYNQPIAIAPGPMAGGTGPISPAGNIAMANAEILGTLVLTQILNPGNPVIYTFAATTMDMRTCNVSIGSPGFTLQAKYGARLAKKYGLPCRSGGGMTDANGITAQSGFESMMSLFEAYQEKANFVMHSAGILDSFSSMSYEKFVMDLEIIDRLKYYFKELEVNETTLALDAIKDVVEGTTFIEHIHTVQRCRKDPWFPSISIRRRLMPGEDPNQVLYDSMHNRLEEMLRAYKKPEIDGSIEKQLDDYMLHLGMNKEIIGKI</sequence>
<dbReference type="KEGG" id="gfe:Gferi_04535"/>
<evidence type="ECO:0008006" key="6">
    <source>
        <dbReference type="Google" id="ProtNLM"/>
    </source>
</evidence>
<keyword evidence="5" id="KW-1185">Reference proteome</keyword>
<evidence type="ECO:0000313" key="5">
    <source>
        <dbReference type="Proteomes" id="UP000095743"/>
    </source>
</evidence>
<dbReference type="AlphaFoldDB" id="A0A1D8GDB4"/>
<organism evidence="4 5">
    <name type="scientific">Geosporobacter ferrireducens</name>
    <dbReference type="NCBI Taxonomy" id="1424294"/>
    <lineage>
        <taxon>Bacteria</taxon>
        <taxon>Bacillati</taxon>
        <taxon>Bacillota</taxon>
        <taxon>Clostridia</taxon>
        <taxon>Peptostreptococcales</taxon>
        <taxon>Thermotaleaceae</taxon>
        <taxon>Geosporobacter</taxon>
    </lineage>
</organism>
<dbReference type="Pfam" id="PF06253">
    <property type="entry name" value="MTTB"/>
    <property type="match status" value="1"/>
</dbReference>
<dbReference type="Gene3D" id="3.20.20.480">
    <property type="entry name" value="Trimethylamine methyltransferase-like"/>
    <property type="match status" value="1"/>
</dbReference>
<dbReference type="Proteomes" id="UP000095743">
    <property type="component" value="Chromosome"/>
</dbReference>
<dbReference type="GO" id="GO:0015948">
    <property type="term" value="P:methanogenesis"/>
    <property type="evidence" value="ECO:0007669"/>
    <property type="project" value="InterPro"/>
</dbReference>